<sequence length="351" mass="38255">MSCSSSEASAGTVATKTLRFDIQNLPQEFTPPGSIVLRIPATSTIRDVYDAVHRRLSQILRRDDGALEDAGYGEVTFDMEVYNARQDTFEPLTSEPQLSRRSRLNIVLTSTQSVGSCLALPARLFDVDTLRGGFKINDRTVVVGEVENSGLGTGLTTWDGSVVLAKYLEHQHSSSLQGKRVLEVGAGTGVVGISAALLGAEDVILTDLEYALTNLQRNIDLTRAAAESSAKPLTGKLSAQVLDWFHPRTDFGALDYILASDVVWVEELISPLVNTLHRLAQASSGVQTCILLSHQQRSRASDAILFRLLDAHGFLRRKVPTEDLHPDFRSDRISIYEITLGGPPEAIKTSP</sequence>
<dbReference type="InterPro" id="IPR019410">
    <property type="entry name" value="Methyltransf_16"/>
</dbReference>
<protein>
    <recommendedName>
        <fullName evidence="3">Methyltransferase-domain-containing protein</fullName>
    </recommendedName>
</protein>
<proteinExistence type="predicted"/>
<dbReference type="AlphaFoldDB" id="A0AAD5LQV1"/>
<evidence type="ECO:0000313" key="2">
    <source>
        <dbReference type="Proteomes" id="UP001209570"/>
    </source>
</evidence>
<dbReference type="EMBL" id="JAKCXM010000023">
    <property type="protein sequence ID" value="KAJ0407264.1"/>
    <property type="molecule type" value="Genomic_DNA"/>
</dbReference>
<organism evidence="1 2">
    <name type="scientific">Pythium insidiosum</name>
    <name type="common">Pythiosis disease agent</name>
    <dbReference type="NCBI Taxonomy" id="114742"/>
    <lineage>
        <taxon>Eukaryota</taxon>
        <taxon>Sar</taxon>
        <taxon>Stramenopiles</taxon>
        <taxon>Oomycota</taxon>
        <taxon>Peronosporomycetes</taxon>
        <taxon>Pythiales</taxon>
        <taxon>Pythiaceae</taxon>
        <taxon>Pythium</taxon>
    </lineage>
</organism>
<gene>
    <name evidence="1" type="ORF">P43SY_008039</name>
</gene>
<keyword evidence="2" id="KW-1185">Reference proteome</keyword>
<evidence type="ECO:0000313" key="1">
    <source>
        <dbReference type="EMBL" id="KAJ0407264.1"/>
    </source>
</evidence>
<dbReference type="Pfam" id="PF10294">
    <property type="entry name" value="Methyltransf_16"/>
    <property type="match status" value="1"/>
</dbReference>
<accession>A0AAD5LQV1</accession>
<dbReference type="PANTHER" id="PTHR14614">
    <property type="entry name" value="HEPATOCELLULAR CARCINOMA-ASSOCIATED ANTIGEN"/>
    <property type="match status" value="1"/>
</dbReference>
<dbReference type="Proteomes" id="UP001209570">
    <property type="component" value="Unassembled WGS sequence"/>
</dbReference>
<reference evidence="1" key="1">
    <citation type="submission" date="2021-12" db="EMBL/GenBank/DDBJ databases">
        <title>Prjna785345.</title>
        <authorList>
            <person name="Rujirawat T."/>
            <person name="Krajaejun T."/>
        </authorList>
    </citation>
    <scope>NUCLEOTIDE SEQUENCE</scope>
    <source>
        <strain evidence="1">Pi057C3</strain>
    </source>
</reference>
<dbReference type="CDD" id="cd02440">
    <property type="entry name" value="AdoMet_MTases"/>
    <property type="match status" value="1"/>
</dbReference>
<dbReference type="PANTHER" id="PTHR14614:SF109">
    <property type="entry name" value="RIBOSOMAL LYSINE N-METHYLTRANSFERASE 5"/>
    <property type="match status" value="1"/>
</dbReference>
<name>A0AAD5LQV1_PYTIN</name>
<comment type="caution">
    <text evidence="1">The sequence shown here is derived from an EMBL/GenBank/DDBJ whole genome shotgun (WGS) entry which is preliminary data.</text>
</comment>
<dbReference type="InterPro" id="IPR029063">
    <property type="entry name" value="SAM-dependent_MTases_sf"/>
</dbReference>
<dbReference type="Gene3D" id="3.40.50.150">
    <property type="entry name" value="Vaccinia Virus protein VP39"/>
    <property type="match status" value="1"/>
</dbReference>
<evidence type="ECO:0008006" key="3">
    <source>
        <dbReference type="Google" id="ProtNLM"/>
    </source>
</evidence>
<dbReference type="SUPFAM" id="SSF53335">
    <property type="entry name" value="S-adenosyl-L-methionine-dependent methyltransferases"/>
    <property type="match status" value="1"/>
</dbReference>